<dbReference type="PANTHER" id="PTHR28538">
    <property type="entry name" value="INTEGRAL INNER NUCLEAR MEMBRANE PROTEIN IMA1"/>
    <property type="match status" value="1"/>
</dbReference>
<dbReference type="InterPro" id="IPR042321">
    <property type="entry name" value="Ima1"/>
</dbReference>
<feature type="region of interest" description="Disordered" evidence="6">
    <location>
        <begin position="337"/>
        <end position="371"/>
    </location>
</feature>
<dbReference type="AlphaFoldDB" id="A0AAW0GSI5"/>
<feature type="compositionally biased region" description="Acidic residues" evidence="6">
    <location>
        <begin position="413"/>
        <end position="425"/>
    </location>
</feature>
<protein>
    <recommendedName>
        <fullName evidence="8">Ima1 N-terminal domain-containing protein</fullName>
    </recommendedName>
</protein>
<keyword evidence="5" id="KW-0539">Nucleus</keyword>
<dbReference type="PANTHER" id="PTHR28538:SF1">
    <property type="entry name" value="INTEGRAL INNER NUCLEAR MEMBRANE PROTEIN IMA1"/>
    <property type="match status" value="1"/>
</dbReference>
<comment type="caution">
    <text evidence="9">The sequence shown here is derived from an EMBL/GenBank/DDBJ whole genome shotgun (WGS) entry which is preliminary data.</text>
</comment>
<evidence type="ECO:0000256" key="1">
    <source>
        <dbReference type="ARBA" id="ARBA00004473"/>
    </source>
</evidence>
<evidence type="ECO:0000256" key="5">
    <source>
        <dbReference type="ARBA" id="ARBA00023242"/>
    </source>
</evidence>
<dbReference type="GO" id="GO:0034992">
    <property type="term" value="C:microtubule organizing center attachment site"/>
    <property type="evidence" value="ECO:0007669"/>
    <property type="project" value="TreeGrafter"/>
</dbReference>
<feature type="transmembrane region" description="Helical" evidence="7">
    <location>
        <begin position="266"/>
        <end position="288"/>
    </location>
</feature>
<evidence type="ECO:0000256" key="4">
    <source>
        <dbReference type="ARBA" id="ARBA00023136"/>
    </source>
</evidence>
<evidence type="ECO:0000256" key="6">
    <source>
        <dbReference type="SAM" id="MobiDB-lite"/>
    </source>
</evidence>
<keyword evidence="10" id="KW-1185">Reference proteome</keyword>
<dbReference type="GO" id="GO:0005637">
    <property type="term" value="C:nuclear inner membrane"/>
    <property type="evidence" value="ECO:0007669"/>
    <property type="project" value="UniProtKB-SubCell"/>
</dbReference>
<dbReference type="EMBL" id="JASBNA010000002">
    <property type="protein sequence ID" value="KAK7694769.1"/>
    <property type="molecule type" value="Genomic_DNA"/>
</dbReference>
<keyword evidence="4 7" id="KW-0472">Membrane</keyword>
<feature type="transmembrane region" description="Helical" evidence="7">
    <location>
        <begin position="512"/>
        <end position="532"/>
    </location>
</feature>
<feature type="compositionally biased region" description="Polar residues" evidence="6">
    <location>
        <begin position="351"/>
        <end position="365"/>
    </location>
</feature>
<proteinExistence type="predicted"/>
<dbReference type="GO" id="GO:0044732">
    <property type="term" value="C:mitotic spindle pole body"/>
    <property type="evidence" value="ECO:0007669"/>
    <property type="project" value="TreeGrafter"/>
</dbReference>
<feature type="region of interest" description="Disordered" evidence="6">
    <location>
        <begin position="399"/>
        <end position="467"/>
    </location>
</feature>
<feature type="transmembrane region" description="Helical" evidence="7">
    <location>
        <begin position="194"/>
        <end position="216"/>
    </location>
</feature>
<sequence>MSKLFRRKTHQVCFYCGTDVNPRNPHQFRCSECGCLNRYDDRGEIISDEPAMHDETMNAKSFAKRASSRKDRLPSSYGDTSHLFCETCKRNQQMLSGMLSAYLPDPSDTKRYADALAEMPDYVERMQRRYTPVCEECLPNVEAEIRRRDEMARTRALGAFLKDSRGNDKRRLVETQARKDKFEKSLFVWKIRGCLWAITFLDSLGFHGQVAAGYALRIPLSALPVIPVLSLFSIAWTAWDPTYAIVKRSQLQGRVMRQKRKHEYNILQTFAWFSRLVASIILVLPRFISSWDYSYFQEPIPTRTRIFSFMFCLLELLILARSIFALRIQRPPAVHLRDDASHRPTRFGLSPSPTMSRGSTPSSSLVEPDLLGPLSISNKPRGAGSSNIPISHPIFGLPSFPNLRPTESSNDTNADENAMDEEDDFSTGRRADDDSDSDAMDWTPTNTPAQKNKRKGKAKAADDGSWLKPQRFFPPEEPTGLEHLFEKTITLVDDDSPMRDGAQSGWGGWHRWIFVCGIVSSILVPLAAWGYVSWRNNSRSVVSVDDVDVDS</sequence>
<keyword evidence="2 7" id="KW-0812">Transmembrane</keyword>
<feature type="transmembrane region" description="Helical" evidence="7">
    <location>
        <begin position="222"/>
        <end position="246"/>
    </location>
</feature>
<feature type="domain" description="Ima1 N-terminal" evidence="8">
    <location>
        <begin position="13"/>
        <end position="141"/>
    </location>
</feature>
<gene>
    <name evidence="9" type="ORF">QCA50_001957</name>
</gene>
<evidence type="ECO:0000256" key="3">
    <source>
        <dbReference type="ARBA" id="ARBA00022989"/>
    </source>
</evidence>
<keyword evidence="3 7" id="KW-1133">Transmembrane helix</keyword>
<dbReference type="GO" id="GO:0034506">
    <property type="term" value="C:chromosome, centromeric core domain"/>
    <property type="evidence" value="ECO:0007669"/>
    <property type="project" value="TreeGrafter"/>
</dbReference>
<name>A0AAW0GSI5_9APHY</name>
<evidence type="ECO:0000313" key="10">
    <source>
        <dbReference type="Proteomes" id="UP001385951"/>
    </source>
</evidence>
<evidence type="ECO:0000259" key="8">
    <source>
        <dbReference type="Pfam" id="PF09779"/>
    </source>
</evidence>
<evidence type="ECO:0000256" key="2">
    <source>
        <dbReference type="ARBA" id="ARBA00022692"/>
    </source>
</evidence>
<dbReference type="Pfam" id="PF09779">
    <property type="entry name" value="Ima1_N"/>
    <property type="match status" value="1"/>
</dbReference>
<evidence type="ECO:0000256" key="7">
    <source>
        <dbReference type="SAM" id="Phobius"/>
    </source>
</evidence>
<dbReference type="GO" id="GO:0071765">
    <property type="term" value="P:nuclear inner membrane organization"/>
    <property type="evidence" value="ECO:0007669"/>
    <property type="project" value="InterPro"/>
</dbReference>
<dbReference type="InterPro" id="IPR018617">
    <property type="entry name" value="Ima1_N"/>
</dbReference>
<accession>A0AAW0GSI5</accession>
<dbReference type="Proteomes" id="UP001385951">
    <property type="component" value="Unassembled WGS sequence"/>
</dbReference>
<reference evidence="9 10" key="1">
    <citation type="submission" date="2022-09" db="EMBL/GenBank/DDBJ databases">
        <authorList>
            <person name="Palmer J.M."/>
        </authorList>
    </citation>
    <scope>NUCLEOTIDE SEQUENCE [LARGE SCALE GENOMIC DNA]</scope>
    <source>
        <strain evidence="9 10">DSM 7382</strain>
    </source>
</reference>
<comment type="subcellular location">
    <subcellularLocation>
        <location evidence="1">Nucleus inner membrane</location>
        <topology evidence="1">Multi-pass membrane protein</topology>
    </subcellularLocation>
</comment>
<feature type="transmembrane region" description="Helical" evidence="7">
    <location>
        <begin position="308"/>
        <end position="328"/>
    </location>
</feature>
<organism evidence="9 10">
    <name type="scientific">Cerrena zonata</name>
    <dbReference type="NCBI Taxonomy" id="2478898"/>
    <lineage>
        <taxon>Eukaryota</taxon>
        <taxon>Fungi</taxon>
        <taxon>Dikarya</taxon>
        <taxon>Basidiomycota</taxon>
        <taxon>Agaricomycotina</taxon>
        <taxon>Agaricomycetes</taxon>
        <taxon>Polyporales</taxon>
        <taxon>Cerrenaceae</taxon>
        <taxon>Cerrena</taxon>
    </lineage>
</organism>
<evidence type="ECO:0000313" key="9">
    <source>
        <dbReference type="EMBL" id="KAK7694769.1"/>
    </source>
</evidence>